<keyword evidence="2" id="KW-0695">RNA-directed DNA polymerase</keyword>
<reference evidence="2" key="1">
    <citation type="journal article" date="1995" name="Mol. Gen. Genet.">
        <title>Ty1-copia group retrotransposon sequences in amphibia and reptilia.</title>
        <authorList>
            <person name="Flavell AJJ"/>
            <person name="Jackson V"/>
            <person name="Iqbal MPP"/>
            <person name="Riach I"/>
            <person name="Waddell S"/>
        </authorList>
    </citation>
    <scope>NUCLEOTIDE SEQUENCE</scope>
</reference>
<evidence type="ECO:0000313" key="2">
    <source>
        <dbReference type="EMBL" id="CAA52386.1"/>
    </source>
</evidence>
<keyword evidence="2" id="KW-0548">Nucleotidyltransferase</keyword>
<dbReference type="Pfam" id="PF07727">
    <property type="entry name" value="RVT_2"/>
    <property type="match status" value="1"/>
</dbReference>
<keyword evidence="2" id="KW-0808">Transferase</keyword>
<name>V9H120_PYXAD</name>
<dbReference type="GO" id="GO:0003964">
    <property type="term" value="F:RNA-directed DNA polymerase activity"/>
    <property type="evidence" value="ECO:0007669"/>
    <property type="project" value="UniProtKB-KW"/>
</dbReference>
<protein>
    <submittedName>
        <fullName evidence="2">Reverse transcriptase</fullName>
    </submittedName>
</protein>
<dbReference type="InterPro" id="IPR013103">
    <property type="entry name" value="RVT_2"/>
</dbReference>
<dbReference type="AlphaFoldDB" id="V9H120"/>
<sequence length="76" mass="9391">ELTEEIYMEQPPRFKDEQRPDLVCKRHRSIYAKKQAERAWNIKINEVFTQQDFQRSKADPCLYTKKLARRWIYMLI</sequence>
<feature type="domain" description="Reverse transcriptase Ty1/copia-type" evidence="1">
    <location>
        <begin position="1"/>
        <end position="67"/>
    </location>
</feature>
<feature type="non-terminal residue" evidence="2">
    <location>
        <position position="76"/>
    </location>
</feature>
<evidence type="ECO:0000259" key="1">
    <source>
        <dbReference type="Pfam" id="PF07727"/>
    </source>
</evidence>
<organism evidence="2">
    <name type="scientific">Pyxicephalus adspersus</name>
    <name type="common">African bullfrog</name>
    <dbReference type="NCBI Taxonomy" id="30357"/>
    <lineage>
        <taxon>Eukaryota</taxon>
        <taxon>Metazoa</taxon>
        <taxon>Chordata</taxon>
        <taxon>Craniata</taxon>
        <taxon>Vertebrata</taxon>
        <taxon>Euteleostomi</taxon>
        <taxon>Amphibia</taxon>
        <taxon>Batrachia</taxon>
        <taxon>Anura</taxon>
        <taxon>Neobatrachia</taxon>
        <taxon>Ranoidea</taxon>
        <taxon>Pyxicephalidae</taxon>
        <taxon>Pyxicephalinae</taxon>
        <taxon>Pyxicephalus</taxon>
    </lineage>
</organism>
<dbReference type="EMBL" id="X74339">
    <property type="protein sequence ID" value="CAA52386.1"/>
    <property type="molecule type" value="Genomic_DNA"/>
</dbReference>
<proteinExistence type="predicted"/>
<feature type="non-terminal residue" evidence="2">
    <location>
        <position position="1"/>
    </location>
</feature>
<gene>
    <name evidence="2" type="primary">RT</name>
</gene>
<accession>V9H120</accession>